<evidence type="ECO:0000259" key="4">
    <source>
        <dbReference type="PROSITE" id="PS51000"/>
    </source>
</evidence>
<comment type="caution">
    <text evidence="5">The sequence shown here is derived from an EMBL/GenBank/DDBJ whole genome shotgun (WGS) entry which is preliminary data.</text>
</comment>
<dbReference type="PROSITE" id="PS00894">
    <property type="entry name" value="HTH_DEOR_1"/>
    <property type="match status" value="1"/>
</dbReference>
<dbReference type="SMART" id="SM01134">
    <property type="entry name" value="DeoRC"/>
    <property type="match status" value="1"/>
</dbReference>
<reference evidence="5 6" key="1">
    <citation type="journal article" date="2013" name="Genome Announc.">
        <title>Genome Sequence of Sporolactobacillus laevolacticus DSM442, an Efficient Polymer-Grade D-Lactate Producer from Agricultural Waste Cottonseed as a Nitrogen Source.</title>
        <authorList>
            <person name="Wang H."/>
            <person name="Wang L."/>
            <person name="Ju J."/>
            <person name="Yu B."/>
            <person name="Ma Y."/>
        </authorList>
    </citation>
    <scope>NUCLEOTIDE SEQUENCE [LARGE SCALE GENOMIC DNA]</scope>
    <source>
        <strain evidence="5 6">DSM 442</strain>
    </source>
</reference>
<keyword evidence="3" id="KW-0804">Transcription</keyword>
<dbReference type="PATRIC" id="fig|1395513.3.peg.1239"/>
<feature type="domain" description="HTH deoR-type" evidence="4">
    <location>
        <begin position="5"/>
        <end position="60"/>
    </location>
</feature>
<protein>
    <submittedName>
        <fullName evidence="5">DeoR family transcripitonal regulator</fullName>
    </submittedName>
</protein>
<dbReference type="InterPro" id="IPR014036">
    <property type="entry name" value="DeoR-like_C"/>
</dbReference>
<dbReference type="Proteomes" id="UP000018296">
    <property type="component" value="Unassembled WGS sequence"/>
</dbReference>
<dbReference type="PANTHER" id="PTHR30363:SF44">
    <property type="entry name" value="AGA OPERON TRANSCRIPTIONAL REPRESSOR-RELATED"/>
    <property type="match status" value="1"/>
</dbReference>
<dbReference type="PRINTS" id="PR00037">
    <property type="entry name" value="HTHLACR"/>
</dbReference>
<dbReference type="InterPro" id="IPR018356">
    <property type="entry name" value="Tscrpt_reg_HTH_DeoR_CS"/>
</dbReference>
<dbReference type="AlphaFoldDB" id="V6IYW2"/>
<dbReference type="Pfam" id="PF00455">
    <property type="entry name" value="DeoRC"/>
    <property type="match status" value="1"/>
</dbReference>
<dbReference type="EMBL" id="AWTC01000004">
    <property type="protein sequence ID" value="EST12678.1"/>
    <property type="molecule type" value="Genomic_DNA"/>
</dbReference>
<keyword evidence="2" id="KW-0238">DNA-binding</keyword>
<dbReference type="InterPro" id="IPR036388">
    <property type="entry name" value="WH-like_DNA-bd_sf"/>
</dbReference>
<organism evidence="5 6">
    <name type="scientific">Sporolactobacillus laevolacticus DSM 442</name>
    <dbReference type="NCBI Taxonomy" id="1395513"/>
    <lineage>
        <taxon>Bacteria</taxon>
        <taxon>Bacillati</taxon>
        <taxon>Bacillota</taxon>
        <taxon>Bacilli</taxon>
        <taxon>Bacillales</taxon>
        <taxon>Sporolactobacillaceae</taxon>
        <taxon>Sporolactobacillus</taxon>
    </lineage>
</organism>
<evidence type="ECO:0000256" key="1">
    <source>
        <dbReference type="ARBA" id="ARBA00023015"/>
    </source>
</evidence>
<dbReference type="Gene3D" id="1.10.10.10">
    <property type="entry name" value="Winged helix-like DNA-binding domain superfamily/Winged helix DNA-binding domain"/>
    <property type="match status" value="1"/>
</dbReference>
<dbReference type="PROSITE" id="PS51000">
    <property type="entry name" value="HTH_DEOR_2"/>
    <property type="match status" value="1"/>
</dbReference>
<dbReference type="Gene3D" id="3.40.50.1360">
    <property type="match status" value="1"/>
</dbReference>
<evidence type="ECO:0000256" key="2">
    <source>
        <dbReference type="ARBA" id="ARBA00023125"/>
    </source>
</evidence>
<dbReference type="InterPro" id="IPR001034">
    <property type="entry name" value="DeoR_HTH"/>
</dbReference>
<evidence type="ECO:0000313" key="5">
    <source>
        <dbReference type="EMBL" id="EST12678.1"/>
    </source>
</evidence>
<gene>
    <name evidence="5" type="ORF">P343_06055</name>
</gene>
<dbReference type="OrthoDB" id="9797223at2"/>
<dbReference type="InterPro" id="IPR050313">
    <property type="entry name" value="Carb_Metab_HTH_regulators"/>
</dbReference>
<keyword evidence="1" id="KW-0805">Transcription regulation</keyword>
<dbReference type="InterPro" id="IPR036390">
    <property type="entry name" value="WH_DNA-bd_sf"/>
</dbReference>
<dbReference type="GO" id="GO:0003677">
    <property type="term" value="F:DNA binding"/>
    <property type="evidence" value="ECO:0007669"/>
    <property type="project" value="UniProtKB-KW"/>
</dbReference>
<sequence>MSLAYENRKESILKLLEKDGKIYVPNIAKMLNVSSETIRRDLDRLEQEGQLKKVYGGAVVNRTLSVEPAFDQKISMNTKEKQIIGKLAASLIVDGDVIMIGNGTTALNILDYIDNRKNLTLITHSTPVMLKAMQHFNGELIFIGGKVDVKQQSTHGPLAEMELSQLKANKAFISVGGISTTDGITDYDLNEASMSRLLMQRSEESIVLADNSKIGLTTFAHICDLKHISTFVTNDDCPTGMKQALDENGISLLSPGSVNGSRQ</sequence>
<name>V6IYW2_9BACL</name>
<dbReference type="InterPro" id="IPR037171">
    <property type="entry name" value="NagB/RpiA_transferase-like"/>
</dbReference>
<dbReference type="GO" id="GO:0003700">
    <property type="term" value="F:DNA-binding transcription factor activity"/>
    <property type="evidence" value="ECO:0007669"/>
    <property type="project" value="InterPro"/>
</dbReference>
<dbReference type="STRING" id="1395513.P343_06055"/>
<dbReference type="RefSeq" id="WP_023509503.1">
    <property type="nucleotide sequence ID" value="NZ_AWTC01000004.1"/>
</dbReference>
<dbReference type="PANTHER" id="PTHR30363">
    <property type="entry name" value="HTH-TYPE TRANSCRIPTIONAL REGULATOR SRLR-RELATED"/>
    <property type="match status" value="1"/>
</dbReference>
<dbReference type="SMART" id="SM00420">
    <property type="entry name" value="HTH_DEOR"/>
    <property type="match status" value="1"/>
</dbReference>
<evidence type="ECO:0000256" key="3">
    <source>
        <dbReference type="ARBA" id="ARBA00023163"/>
    </source>
</evidence>
<dbReference type="SUPFAM" id="SSF100950">
    <property type="entry name" value="NagB/RpiA/CoA transferase-like"/>
    <property type="match status" value="1"/>
</dbReference>
<dbReference type="Pfam" id="PF08220">
    <property type="entry name" value="HTH_DeoR"/>
    <property type="match status" value="1"/>
</dbReference>
<proteinExistence type="predicted"/>
<dbReference type="eggNOG" id="COG1349">
    <property type="taxonomic scope" value="Bacteria"/>
</dbReference>
<evidence type="ECO:0000313" key="6">
    <source>
        <dbReference type="Proteomes" id="UP000018296"/>
    </source>
</evidence>
<accession>V6IYW2</accession>
<dbReference type="SUPFAM" id="SSF46785">
    <property type="entry name" value="Winged helix' DNA-binding domain"/>
    <property type="match status" value="1"/>
</dbReference>
<keyword evidence="6" id="KW-1185">Reference proteome</keyword>